<dbReference type="InterPro" id="IPR011663">
    <property type="entry name" value="UTRA"/>
</dbReference>
<dbReference type="Pfam" id="PF07702">
    <property type="entry name" value="UTRA"/>
    <property type="match status" value="1"/>
</dbReference>
<dbReference type="InterPro" id="IPR036390">
    <property type="entry name" value="WH_DNA-bd_sf"/>
</dbReference>
<dbReference type="RefSeq" id="WP_213536329.1">
    <property type="nucleotide sequence ID" value="NZ_BOVQ01000006.1"/>
</dbReference>
<dbReference type="InterPro" id="IPR000524">
    <property type="entry name" value="Tscrpt_reg_HTH_GntR"/>
</dbReference>
<dbReference type="SUPFAM" id="SSF46785">
    <property type="entry name" value="Winged helix' DNA-binding domain"/>
    <property type="match status" value="1"/>
</dbReference>
<proteinExistence type="predicted"/>
<dbReference type="InterPro" id="IPR036388">
    <property type="entry name" value="WH-like_DNA-bd_sf"/>
</dbReference>
<dbReference type="SMART" id="SM00345">
    <property type="entry name" value="HTH_GNTR"/>
    <property type="match status" value="1"/>
</dbReference>
<accession>A0ABV9JEJ4</accession>
<dbReference type="Gene3D" id="1.10.10.10">
    <property type="entry name" value="Winged helix-like DNA-binding domain superfamily/Winged helix DNA-binding domain"/>
    <property type="match status" value="1"/>
</dbReference>
<dbReference type="SMART" id="SM00866">
    <property type="entry name" value="UTRA"/>
    <property type="match status" value="1"/>
</dbReference>
<evidence type="ECO:0000256" key="3">
    <source>
        <dbReference type="ARBA" id="ARBA00023163"/>
    </source>
</evidence>
<evidence type="ECO:0000259" key="4">
    <source>
        <dbReference type="PROSITE" id="PS50949"/>
    </source>
</evidence>
<organism evidence="5 6">
    <name type="scientific">Lactococcus nasutitermitis</name>
    <dbReference type="NCBI Taxonomy" id="1652957"/>
    <lineage>
        <taxon>Bacteria</taxon>
        <taxon>Bacillati</taxon>
        <taxon>Bacillota</taxon>
        <taxon>Bacilli</taxon>
        <taxon>Lactobacillales</taxon>
        <taxon>Streptococcaceae</taxon>
        <taxon>Lactococcus</taxon>
    </lineage>
</organism>
<dbReference type="Pfam" id="PF00392">
    <property type="entry name" value="GntR"/>
    <property type="match status" value="1"/>
</dbReference>
<dbReference type="SUPFAM" id="SSF64288">
    <property type="entry name" value="Chorismate lyase-like"/>
    <property type="match status" value="1"/>
</dbReference>
<dbReference type="InterPro" id="IPR050679">
    <property type="entry name" value="Bact_HTH_transcr_reg"/>
</dbReference>
<dbReference type="Proteomes" id="UP001595987">
    <property type="component" value="Unassembled WGS sequence"/>
</dbReference>
<keyword evidence="2" id="KW-0238">DNA-binding</keyword>
<dbReference type="CDD" id="cd07377">
    <property type="entry name" value="WHTH_GntR"/>
    <property type="match status" value="1"/>
</dbReference>
<protein>
    <submittedName>
        <fullName evidence="5">GntR family transcriptional regulator</fullName>
    </submittedName>
</protein>
<reference evidence="6" key="1">
    <citation type="journal article" date="2019" name="Int. J. Syst. Evol. Microbiol.">
        <title>The Global Catalogue of Microorganisms (GCM) 10K type strain sequencing project: providing services to taxonomists for standard genome sequencing and annotation.</title>
        <authorList>
            <consortium name="The Broad Institute Genomics Platform"/>
            <consortium name="The Broad Institute Genome Sequencing Center for Infectious Disease"/>
            <person name="Wu L."/>
            <person name="Ma J."/>
        </authorList>
    </citation>
    <scope>NUCLEOTIDE SEQUENCE [LARGE SCALE GENOMIC DNA]</scope>
    <source>
        <strain evidence="6">CCUG 63287</strain>
    </source>
</reference>
<dbReference type="PROSITE" id="PS50949">
    <property type="entry name" value="HTH_GNTR"/>
    <property type="match status" value="1"/>
</dbReference>
<dbReference type="Gene3D" id="3.40.1410.10">
    <property type="entry name" value="Chorismate lyase-like"/>
    <property type="match status" value="1"/>
</dbReference>
<feature type="domain" description="HTH gntR-type" evidence="4">
    <location>
        <begin position="1"/>
        <end position="69"/>
    </location>
</feature>
<keyword evidence="1" id="KW-0805">Transcription regulation</keyword>
<keyword evidence="3" id="KW-0804">Transcription</keyword>
<evidence type="ECO:0000313" key="5">
    <source>
        <dbReference type="EMBL" id="MFC4653160.1"/>
    </source>
</evidence>
<evidence type="ECO:0000313" key="6">
    <source>
        <dbReference type="Proteomes" id="UP001595987"/>
    </source>
</evidence>
<dbReference type="PANTHER" id="PTHR44846:SF5">
    <property type="entry name" value="HTH-TYPE TRANSCRIPTIONAL REGULATOR GMUR"/>
    <property type="match status" value="1"/>
</dbReference>
<sequence>MNKYLKIKNDVRNKIISGVYKPGAMLPGENDFIGLYHTSKMTVKHAMDELVREGLIIKRRGSGTFVKELSQNELENFKVINQFQGSTALFSDKKIMSDVLTFEVISATPFIMNKLGVDEKTKIYHVRRLRFVDDEPYVIENSFMPTEIVQDLTLKICQGSIYEYIEEKLKLAIGSAHRHIEARRGTDEETKLLDLAEGDPVVIASQTAYLTDGRAFEYSENVHRYDKYGFETVLIRKN</sequence>
<comment type="caution">
    <text evidence="5">The sequence shown here is derived from an EMBL/GenBank/DDBJ whole genome shotgun (WGS) entry which is preliminary data.</text>
</comment>
<name>A0ABV9JEJ4_9LACT</name>
<keyword evidence="6" id="KW-1185">Reference proteome</keyword>
<evidence type="ECO:0000256" key="1">
    <source>
        <dbReference type="ARBA" id="ARBA00023015"/>
    </source>
</evidence>
<dbReference type="InterPro" id="IPR028978">
    <property type="entry name" value="Chorismate_lyase_/UTRA_dom_sf"/>
</dbReference>
<dbReference type="PANTHER" id="PTHR44846">
    <property type="entry name" value="MANNOSYL-D-GLYCERATE TRANSPORT/METABOLISM SYSTEM REPRESSOR MNGR-RELATED"/>
    <property type="match status" value="1"/>
</dbReference>
<evidence type="ECO:0000256" key="2">
    <source>
        <dbReference type="ARBA" id="ARBA00023125"/>
    </source>
</evidence>
<dbReference type="EMBL" id="JBHSGD010000008">
    <property type="protein sequence ID" value="MFC4653160.1"/>
    <property type="molecule type" value="Genomic_DNA"/>
</dbReference>
<gene>
    <name evidence="5" type="ORF">ACFO26_09620</name>
</gene>